<name>A0A1I7FUD2_9BACT</name>
<dbReference type="AlphaFoldDB" id="A0A1I7FUD2"/>
<reference evidence="2" key="1">
    <citation type="submission" date="2016-10" db="EMBL/GenBank/DDBJ databases">
        <authorList>
            <person name="Varghese N."/>
        </authorList>
    </citation>
    <scope>NUCLEOTIDE SEQUENCE [LARGE SCALE GENOMIC DNA]</scope>
    <source>
        <strain evidence="2">DSM 18820</strain>
    </source>
</reference>
<organism evidence="1 2">
    <name type="scientific">Pontibacter akesuensis</name>
    <dbReference type="NCBI Taxonomy" id="388950"/>
    <lineage>
        <taxon>Bacteria</taxon>
        <taxon>Pseudomonadati</taxon>
        <taxon>Bacteroidota</taxon>
        <taxon>Cytophagia</taxon>
        <taxon>Cytophagales</taxon>
        <taxon>Hymenobacteraceae</taxon>
        <taxon>Pontibacter</taxon>
    </lineage>
</organism>
<proteinExistence type="predicted"/>
<dbReference type="RefSeq" id="WP_068839464.1">
    <property type="nucleotide sequence ID" value="NZ_BMXC01000001.1"/>
</dbReference>
<dbReference type="OrthoDB" id="852768at2"/>
<evidence type="ECO:0000313" key="1">
    <source>
        <dbReference type="EMBL" id="SFU39822.1"/>
    </source>
</evidence>
<gene>
    <name evidence="1" type="ORF">SAMN04487941_0474</name>
</gene>
<keyword evidence="2" id="KW-1185">Reference proteome</keyword>
<sequence length="103" mass="12540">MENQNLENWDADRYKELNTYFRIKIDHMLRTDPELQARLQEQANMQLSDLVNQFSEDDQERWEEFIRLDKQKMQVDMWNHLNGNGTRYQPGLGFTNPEDDTTW</sequence>
<dbReference type="EMBL" id="FPCA01000001">
    <property type="protein sequence ID" value="SFU39822.1"/>
    <property type="molecule type" value="Genomic_DNA"/>
</dbReference>
<dbReference type="Proteomes" id="UP000182491">
    <property type="component" value="Unassembled WGS sequence"/>
</dbReference>
<accession>A0A1I7FUD2</accession>
<protein>
    <submittedName>
        <fullName evidence="1">Uncharacterized protein</fullName>
    </submittedName>
</protein>
<evidence type="ECO:0000313" key="2">
    <source>
        <dbReference type="Proteomes" id="UP000182491"/>
    </source>
</evidence>